<proteinExistence type="predicted"/>
<comment type="caution">
    <text evidence="1">The sequence shown here is derived from an EMBL/GenBank/DDBJ whole genome shotgun (WGS) entry which is preliminary data.</text>
</comment>
<reference evidence="1 2" key="1">
    <citation type="submission" date="2021-02" db="EMBL/GenBank/DDBJ databases">
        <title>Variation within the Batrachochytrium salamandrivorans European outbreak.</title>
        <authorList>
            <person name="Kelly M."/>
            <person name="Pasmans F."/>
            <person name="Shea T.P."/>
            <person name="Munoz J.F."/>
            <person name="Carranza S."/>
            <person name="Cuomo C.A."/>
            <person name="Martel A."/>
        </authorList>
    </citation>
    <scope>NUCLEOTIDE SEQUENCE [LARGE SCALE GENOMIC DNA]</scope>
    <source>
        <strain evidence="1 2">AMFP18/2</strain>
    </source>
</reference>
<dbReference type="EMBL" id="JAFCIX010000335">
    <property type="protein sequence ID" value="KAH6594381.1"/>
    <property type="molecule type" value="Genomic_DNA"/>
</dbReference>
<accession>A0ABQ8F970</accession>
<evidence type="ECO:0000313" key="1">
    <source>
        <dbReference type="EMBL" id="KAH6594381.1"/>
    </source>
</evidence>
<sequence length="346" mass="38339">MTPKTPISMADAEEWLVNMHNDIGVQWMATQDDATLDAIIKNTPSQSSRPALQQRQCALQQPHTGLTAKSVNSEFVELLTAEEYAHIGTSGLSLDAAVHAEEPIFQLLEMGDEPSAELVGLYTSDHSDIRTFQDLELDYAMQAEADHSSLHSSMPVSKYMMDSRSAHAPSVTSINLPARGEKSNEQILESVFAEQGNFEMMNSLTKAVFSQIDEHFAPVSDDTNGLADMYAFPTPSRPVEGEELMELLLSSARQIKWSHVLSSNKSVLSKARNPKSAVVRQLCAIADRRTAKRGYQLSDREKQVLFSVYQKLNDAGAADQDEFLDKLMHEALAIVDRHTVNRSSKL</sequence>
<evidence type="ECO:0000313" key="2">
    <source>
        <dbReference type="Proteomes" id="UP001648503"/>
    </source>
</evidence>
<protein>
    <submittedName>
        <fullName evidence="1">Uncharacterized protein</fullName>
    </submittedName>
</protein>
<organism evidence="1 2">
    <name type="scientific">Batrachochytrium salamandrivorans</name>
    <dbReference type="NCBI Taxonomy" id="1357716"/>
    <lineage>
        <taxon>Eukaryota</taxon>
        <taxon>Fungi</taxon>
        <taxon>Fungi incertae sedis</taxon>
        <taxon>Chytridiomycota</taxon>
        <taxon>Chytridiomycota incertae sedis</taxon>
        <taxon>Chytridiomycetes</taxon>
        <taxon>Rhizophydiales</taxon>
        <taxon>Rhizophydiales incertae sedis</taxon>
        <taxon>Batrachochytrium</taxon>
    </lineage>
</organism>
<name>A0ABQ8F970_9FUNG</name>
<gene>
    <name evidence="1" type="ORF">BASA50_006628</name>
</gene>
<keyword evidence="2" id="KW-1185">Reference proteome</keyword>
<dbReference type="Proteomes" id="UP001648503">
    <property type="component" value="Unassembled WGS sequence"/>
</dbReference>